<dbReference type="Gramene" id="VVA21288">
    <property type="protein sequence ID" value="VVA21288"/>
    <property type="gene ID" value="Prudul26B012977"/>
</dbReference>
<reference evidence="2" key="1">
    <citation type="journal article" date="2020" name="Plant J.">
        <title>Transposons played a major role in the diversification between the closely related almond and peach genomes: results from the almond genome sequence.</title>
        <authorList>
            <person name="Alioto T."/>
            <person name="Alexiou K.G."/>
            <person name="Bardil A."/>
            <person name="Barteri F."/>
            <person name="Castanera R."/>
            <person name="Cruz F."/>
            <person name="Dhingra A."/>
            <person name="Duval H."/>
            <person name="Fernandez I Marti A."/>
            <person name="Frias L."/>
            <person name="Galan B."/>
            <person name="Garcia J.L."/>
            <person name="Howad W."/>
            <person name="Gomez-Garrido J."/>
            <person name="Gut M."/>
            <person name="Julca I."/>
            <person name="Morata J."/>
            <person name="Puigdomenech P."/>
            <person name="Ribeca P."/>
            <person name="Rubio Cabetas M.J."/>
            <person name="Vlasova A."/>
            <person name="Wirthensohn M."/>
            <person name="Garcia-Mas J."/>
            <person name="Gabaldon T."/>
            <person name="Casacuberta J.M."/>
            <person name="Arus P."/>
        </authorList>
    </citation>
    <scope>NUCLEOTIDE SEQUENCE [LARGE SCALE GENOMIC DNA]</scope>
    <source>
        <strain evidence="2">cv. Texas</strain>
    </source>
</reference>
<proteinExistence type="predicted"/>
<sequence length="125" mass="13960">MHISYDLVWKQASARSLDNTSYEQAALLDHDICTECRRREPRWPKLQRGVTKLYPCNQPLQDLGIPGLILKGKAPQQCFGTSKWGTCLGSQNKNIRPCLYSGRRDYPLQGIPGLPEGSTASLQGT</sequence>
<dbReference type="Proteomes" id="UP000327085">
    <property type="component" value="Chromosome 1"/>
</dbReference>
<evidence type="ECO:0000313" key="2">
    <source>
        <dbReference type="Proteomes" id="UP000327085"/>
    </source>
</evidence>
<protein>
    <submittedName>
        <fullName evidence="1">Uncharacterized protein</fullName>
    </submittedName>
</protein>
<organism evidence="1 2">
    <name type="scientific">Prunus dulcis</name>
    <name type="common">Almond</name>
    <name type="synonym">Amygdalus dulcis</name>
    <dbReference type="NCBI Taxonomy" id="3755"/>
    <lineage>
        <taxon>Eukaryota</taxon>
        <taxon>Viridiplantae</taxon>
        <taxon>Streptophyta</taxon>
        <taxon>Embryophyta</taxon>
        <taxon>Tracheophyta</taxon>
        <taxon>Spermatophyta</taxon>
        <taxon>Magnoliopsida</taxon>
        <taxon>eudicotyledons</taxon>
        <taxon>Gunneridae</taxon>
        <taxon>Pentapetalae</taxon>
        <taxon>rosids</taxon>
        <taxon>fabids</taxon>
        <taxon>Rosales</taxon>
        <taxon>Rosaceae</taxon>
        <taxon>Amygdaloideae</taxon>
        <taxon>Amygdaleae</taxon>
        <taxon>Prunus</taxon>
    </lineage>
</organism>
<dbReference type="InParanoid" id="A0A5E4F689"/>
<evidence type="ECO:0000313" key="1">
    <source>
        <dbReference type="EMBL" id="VVA21288.1"/>
    </source>
</evidence>
<accession>A0A5E4F689</accession>
<dbReference type="EMBL" id="CABIKO010000051">
    <property type="protein sequence ID" value="VVA21288.1"/>
    <property type="molecule type" value="Genomic_DNA"/>
</dbReference>
<name>A0A5E4F689_PRUDU</name>
<gene>
    <name evidence="1" type="ORF">ALMOND_2B012977</name>
</gene>
<dbReference type="AlphaFoldDB" id="A0A5E4F689"/>